<feature type="transmembrane region" description="Helical" evidence="1">
    <location>
        <begin position="268"/>
        <end position="288"/>
    </location>
</feature>
<comment type="caution">
    <text evidence="2">The sequence shown here is derived from an EMBL/GenBank/DDBJ whole genome shotgun (WGS) entry which is preliminary data.</text>
</comment>
<dbReference type="AlphaFoldDB" id="A0AAD7CXI8"/>
<dbReference type="Proteomes" id="UP001221757">
    <property type="component" value="Unassembled WGS sequence"/>
</dbReference>
<dbReference type="InterPro" id="IPR011047">
    <property type="entry name" value="Quinoprotein_ADH-like_sf"/>
</dbReference>
<protein>
    <recommendedName>
        <fullName evidence="4">WD40 repeat-like protein</fullName>
    </recommendedName>
</protein>
<keyword evidence="1" id="KW-0812">Transmembrane</keyword>
<dbReference type="InterPro" id="IPR015943">
    <property type="entry name" value="WD40/YVTN_repeat-like_dom_sf"/>
</dbReference>
<name>A0AAD7CXI8_MYCRO</name>
<keyword evidence="3" id="KW-1185">Reference proteome</keyword>
<dbReference type="Gene3D" id="2.130.10.10">
    <property type="entry name" value="YVTN repeat-like/Quinoprotein amine dehydrogenase"/>
    <property type="match status" value="1"/>
</dbReference>
<keyword evidence="1" id="KW-0472">Membrane</keyword>
<reference evidence="2" key="1">
    <citation type="submission" date="2023-03" db="EMBL/GenBank/DDBJ databases">
        <title>Massive genome expansion in bonnet fungi (Mycena s.s.) driven by repeated elements and novel gene families across ecological guilds.</title>
        <authorList>
            <consortium name="Lawrence Berkeley National Laboratory"/>
            <person name="Harder C.B."/>
            <person name="Miyauchi S."/>
            <person name="Viragh M."/>
            <person name="Kuo A."/>
            <person name="Thoen E."/>
            <person name="Andreopoulos B."/>
            <person name="Lu D."/>
            <person name="Skrede I."/>
            <person name="Drula E."/>
            <person name="Henrissat B."/>
            <person name="Morin E."/>
            <person name="Kohler A."/>
            <person name="Barry K."/>
            <person name="LaButti K."/>
            <person name="Morin E."/>
            <person name="Salamov A."/>
            <person name="Lipzen A."/>
            <person name="Mereny Z."/>
            <person name="Hegedus B."/>
            <person name="Baldrian P."/>
            <person name="Stursova M."/>
            <person name="Weitz H."/>
            <person name="Taylor A."/>
            <person name="Grigoriev I.V."/>
            <person name="Nagy L.G."/>
            <person name="Martin F."/>
            <person name="Kauserud H."/>
        </authorList>
    </citation>
    <scope>NUCLEOTIDE SEQUENCE</scope>
    <source>
        <strain evidence="2">CBHHK067</strain>
    </source>
</reference>
<sequence>MSAIARPSTVSNRGATLVMIWAHQADEPQNILYAGTQNGYFFCWRQRDRVFEENFVLQMTDPGKITAMAFDSTNNRLCLCSRTDVVQSWGISKDPPTSKWIATNIFTRRFPKLVPQAIMFAAFDNSQDCNIMLHDPCGDAAFNWRDGGFCLDDPTSGPILFCVSDQMKAKMYAIHRERTYGRTRRVRFGENGSNIICGSNHGCVYVFDTWSGEKLQTLGVGALEWVQVIVTTEIGGVSVIFAAQTCALDFSEETLVWTRSRWDMSIGWSKMFEAVKVLIFLGCIVFLYQNLEARIRVLHKAMNM</sequence>
<dbReference type="SUPFAM" id="SSF50998">
    <property type="entry name" value="Quinoprotein alcohol dehydrogenase-like"/>
    <property type="match status" value="1"/>
</dbReference>
<evidence type="ECO:0000313" key="3">
    <source>
        <dbReference type="Proteomes" id="UP001221757"/>
    </source>
</evidence>
<proteinExistence type="predicted"/>
<evidence type="ECO:0000313" key="2">
    <source>
        <dbReference type="EMBL" id="KAJ7668213.1"/>
    </source>
</evidence>
<evidence type="ECO:0008006" key="4">
    <source>
        <dbReference type="Google" id="ProtNLM"/>
    </source>
</evidence>
<evidence type="ECO:0000256" key="1">
    <source>
        <dbReference type="SAM" id="Phobius"/>
    </source>
</evidence>
<gene>
    <name evidence="2" type="ORF">B0H17DRAFT_1142563</name>
</gene>
<dbReference type="EMBL" id="JARKIE010000196">
    <property type="protein sequence ID" value="KAJ7668213.1"/>
    <property type="molecule type" value="Genomic_DNA"/>
</dbReference>
<organism evidence="2 3">
    <name type="scientific">Mycena rosella</name>
    <name type="common">Pink bonnet</name>
    <name type="synonym">Agaricus rosellus</name>
    <dbReference type="NCBI Taxonomy" id="1033263"/>
    <lineage>
        <taxon>Eukaryota</taxon>
        <taxon>Fungi</taxon>
        <taxon>Dikarya</taxon>
        <taxon>Basidiomycota</taxon>
        <taxon>Agaricomycotina</taxon>
        <taxon>Agaricomycetes</taxon>
        <taxon>Agaricomycetidae</taxon>
        <taxon>Agaricales</taxon>
        <taxon>Marasmiineae</taxon>
        <taxon>Mycenaceae</taxon>
        <taxon>Mycena</taxon>
    </lineage>
</organism>
<keyword evidence="1" id="KW-1133">Transmembrane helix</keyword>
<accession>A0AAD7CXI8</accession>